<evidence type="ECO:0000256" key="10">
    <source>
        <dbReference type="ARBA" id="ARBA00022840"/>
    </source>
</evidence>
<dbReference type="PANTHER" id="PTHR23132">
    <property type="entry name" value="D-ALANINE--D-ALANINE LIGASE"/>
    <property type="match status" value="1"/>
</dbReference>
<dbReference type="InterPro" id="IPR000291">
    <property type="entry name" value="D-Ala_lig_Van_CS"/>
</dbReference>
<protein>
    <submittedName>
        <fullName evidence="19">Unannotated protein</fullName>
    </submittedName>
</protein>
<evidence type="ECO:0000256" key="7">
    <source>
        <dbReference type="ARBA" id="ARBA00022598"/>
    </source>
</evidence>
<evidence type="ECO:0000256" key="17">
    <source>
        <dbReference type="SAM" id="MobiDB-lite"/>
    </source>
</evidence>
<dbReference type="InterPro" id="IPR011127">
    <property type="entry name" value="Dala_Dala_lig_N"/>
</dbReference>
<dbReference type="NCBIfam" id="TIGR01205">
    <property type="entry name" value="D_ala_D_alaTIGR"/>
    <property type="match status" value="1"/>
</dbReference>
<name>A0A6J6CM13_9ZZZZ</name>
<evidence type="ECO:0000256" key="2">
    <source>
        <dbReference type="ARBA" id="ARBA00001946"/>
    </source>
</evidence>
<dbReference type="InterPro" id="IPR013815">
    <property type="entry name" value="ATP_grasp_subdomain_1"/>
</dbReference>
<proteinExistence type="inferred from homology"/>
<evidence type="ECO:0000256" key="15">
    <source>
        <dbReference type="ARBA" id="ARBA00023316"/>
    </source>
</evidence>
<evidence type="ECO:0000256" key="13">
    <source>
        <dbReference type="ARBA" id="ARBA00022984"/>
    </source>
</evidence>
<evidence type="ECO:0000256" key="8">
    <source>
        <dbReference type="ARBA" id="ARBA00022723"/>
    </source>
</evidence>
<evidence type="ECO:0000259" key="18">
    <source>
        <dbReference type="PROSITE" id="PS50975"/>
    </source>
</evidence>
<evidence type="ECO:0000256" key="11">
    <source>
        <dbReference type="ARBA" id="ARBA00022842"/>
    </source>
</evidence>
<evidence type="ECO:0000256" key="3">
    <source>
        <dbReference type="ARBA" id="ARBA00004496"/>
    </source>
</evidence>
<feature type="compositionally biased region" description="Basic and acidic residues" evidence="17">
    <location>
        <begin position="16"/>
        <end position="30"/>
    </location>
</feature>
<keyword evidence="10" id="KW-0067">ATP-binding</keyword>
<dbReference type="Gene3D" id="3.30.1490.20">
    <property type="entry name" value="ATP-grasp fold, A domain"/>
    <property type="match status" value="1"/>
</dbReference>
<dbReference type="PIRSF" id="PIRSF039102">
    <property type="entry name" value="Ddl/VanB"/>
    <property type="match status" value="1"/>
</dbReference>
<accession>A0A6J6CM13</accession>
<keyword evidence="11" id="KW-0460">Magnesium</keyword>
<comment type="pathway">
    <text evidence="16">Glycan biosynthesis.</text>
</comment>
<comment type="pathway">
    <text evidence="4">Cell wall biogenesis; peptidoglycan biosynthesis.</text>
</comment>
<dbReference type="GO" id="GO:0008716">
    <property type="term" value="F:D-alanine-D-alanine ligase activity"/>
    <property type="evidence" value="ECO:0007669"/>
    <property type="project" value="InterPro"/>
</dbReference>
<evidence type="ECO:0000256" key="5">
    <source>
        <dbReference type="ARBA" id="ARBA00010871"/>
    </source>
</evidence>
<dbReference type="AlphaFoldDB" id="A0A6J6CM13"/>
<gene>
    <name evidence="19" type="ORF">UFOPK1493_01086</name>
</gene>
<evidence type="ECO:0000313" key="19">
    <source>
        <dbReference type="EMBL" id="CAB4551359.1"/>
    </source>
</evidence>
<dbReference type="InterPro" id="IPR011095">
    <property type="entry name" value="Dala_Dala_lig_C"/>
</dbReference>
<evidence type="ECO:0000256" key="16">
    <source>
        <dbReference type="ARBA" id="ARBA00060592"/>
    </source>
</evidence>
<dbReference type="PROSITE" id="PS50975">
    <property type="entry name" value="ATP_GRASP"/>
    <property type="match status" value="1"/>
</dbReference>
<keyword evidence="13" id="KW-0573">Peptidoglycan synthesis</keyword>
<dbReference type="InterPro" id="IPR011761">
    <property type="entry name" value="ATP-grasp"/>
</dbReference>
<dbReference type="GO" id="GO:0005829">
    <property type="term" value="C:cytosol"/>
    <property type="evidence" value="ECO:0007669"/>
    <property type="project" value="TreeGrafter"/>
</dbReference>
<dbReference type="FunFam" id="3.30.470.20:FF:000008">
    <property type="entry name" value="D-alanine--D-alanine ligase"/>
    <property type="match status" value="1"/>
</dbReference>
<keyword evidence="9" id="KW-0547">Nucleotide-binding</keyword>
<dbReference type="Gene3D" id="3.40.50.20">
    <property type="match status" value="1"/>
</dbReference>
<dbReference type="HAMAP" id="MF_00047">
    <property type="entry name" value="Dala_Dala_lig"/>
    <property type="match status" value="1"/>
</dbReference>
<comment type="subcellular location">
    <subcellularLocation>
        <location evidence="3">Cytoplasm</location>
    </subcellularLocation>
</comment>
<reference evidence="19" key="1">
    <citation type="submission" date="2020-05" db="EMBL/GenBank/DDBJ databases">
        <authorList>
            <person name="Chiriac C."/>
            <person name="Salcher M."/>
            <person name="Ghai R."/>
            <person name="Kavagutti S V."/>
        </authorList>
    </citation>
    <scope>NUCLEOTIDE SEQUENCE</scope>
</reference>
<evidence type="ECO:0000256" key="14">
    <source>
        <dbReference type="ARBA" id="ARBA00023211"/>
    </source>
</evidence>
<dbReference type="PANTHER" id="PTHR23132:SF25">
    <property type="entry name" value="D-ALANINE--D-ALANINE LIGASE A"/>
    <property type="match status" value="1"/>
</dbReference>
<evidence type="ECO:0000256" key="6">
    <source>
        <dbReference type="ARBA" id="ARBA00022490"/>
    </source>
</evidence>
<dbReference type="GO" id="GO:0005524">
    <property type="term" value="F:ATP binding"/>
    <property type="evidence" value="ECO:0007669"/>
    <property type="project" value="UniProtKB-KW"/>
</dbReference>
<dbReference type="NCBIfam" id="NF002378">
    <property type="entry name" value="PRK01372.1"/>
    <property type="match status" value="1"/>
</dbReference>
<comment type="cofactor">
    <cofactor evidence="1">
        <name>Mn(2+)</name>
        <dbReference type="ChEBI" id="CHEBI:29035"/>
    </cofactor>
</comment>
<evidence type="ECO:0000256" key="12">
    <source>
        <dbReference type="ARBA" id="ARBA00022960"/>
    </source>
</evidence>
<dbReference type="GO" id="GO:0008360">
    <property type="term" value="P:regulation of cell shape"/>
    <property type="evidence" value="ECO:0007669"/>
    <property type="project" value="UniProtKB-KW"/>
</dbReference>
<dbReference type="InterPro" id="IPR016185">
    <property type="entry name" value="PreATP-grasp_dom_sf"/>
</dbReference>
<dbReference type="Gene3D" id="3.30.470.20">
    <property type="entry name" value="ATP-grasp fold, B domain"/>
    <property type="match status" value="1"/>
</dbReference>
<comment type="cofactor">
    <cofactor evidence="2">
        <name>Mg(2+)</name>
        <dbReference type="ChEBI" id="CHEBI:18420"/>
    </cofactor>
</comment>
<dbReference type="Pfam" id="PF07478">
    <property type="entry name" value="Dala_Dala_lig_C"/>
    <property type="match status" value="1"/>
</dbReference>
<dbReference type="GO" id="GO:0071555">
    <property type="term" value="P:cell wall organization"/>
    <property type="evidence" value="ECO:0007669"/>
    <property type="project" value="UniProtKB-KW"/>
</dbReference>
<evidence type="ECO:0000256" key="1">
    <source>
        <dbReference type="ARBA" id="ARBA00001936"/>
    </source>
</evidence>
<dbReference type="PROSITE" id="PS00843">
    <property type="entry name" value="DALA_DALA_LIGASE_1"/>
    <property type="match status" value="1"/>
</dbReference>
<organism evidence="19">
    <name type="scientific">freshwater metagenome</name>
    <dbReference type="NCBI Taxonomy" id="449393"/>
    <lineage>
        <taxon>unclassified sequences</taxon>
        <taxon>metagenomes</taxon>
        <taxon>ecological metagenomes</taxon>
    </lineage>
</organism>
<dbReference type="GO" id="GO:0046872">
    <property type="term" value="F:metal ion binding"/>
    <property type="evidence" value="ECO:0007669"/>
    <property type="project" value="UniProtKB-KW"/>
</dbReference>
<dbReference type="PROSITE" id="PS00844">
    <property type="entry name" value="DALA_DALA_LIGASE_2"/>
    <property type="match status" value="1"/>
</dbReference>
<keyword evidence="8" id="KW-0479">Metal-binding</keyword>
<dbReference type="SUPFAM" id="SSF52440">
    <property type="entry name" value="PreATP-grasp domain"/>
    <property type="match status" value="1"/>
</dbReference>
<keyword evidence="12" id="KW-0133">Cell shape</keyword>
<dbReference type="SUPFAM" id="SSF56059">
    <property type="entry name" value="Glutathione synthetase ATP-binding domain-like"/>
    <property type="match status" value="1"/>
</dbReference>
<dbReference type="EMBL" id="CAEZSR010000029">
    <property type="protein sequence ID" value="CAB4551359.1"/>
    <property type="molecule type" value="Genomic_DNA"/>
</dbReference>
<feature type="domain" description="ATP-grasp" evidence="18">
    <location>
        <begin position="171"/>
        <end position="376"/>
    </location>
</feature>
<keyword evidence="14" id="KW-0464">Manganese</keyword>
<keyword evidence="6" id="KW-0963">Cytoplasm</keyword>
<sequence>MQRPHQPDDDLPPASPDDRNGPDDRSGPDDRIELVVLFGGQSAEHDVSCTTAAHVLRAADPARYRITPIGIDREGRWQLAAEAQAALAEGPHALPGRLDPSGAPVDPTAVVHAATTGVAEAGPRPTVVMPLLHGPMGEDGTVQGLLELAGVPYVGSGVLGSSVAMDKAMAKQVLAANGVAQARWRAFREHELTPGLPAQLADELGLPLFVKPANMGSSVGVSKAKTVEQVRDAIHVALAYDEWVVVEEAITGREIEVAVLGNLEPRASVPGEIVPGAEFYDYADKYLDDGSQAIIPATLSPEATEEVRRLAVEIFRALRCEGLARVDFFYEDGPGGRGFLCNEVNTIPGFTPISMYPKLWIATGVSYPELIDELVRLALERHARRRRNTQR</sequence>
<evidence type="ECO:0000256" key="4">
    <source>
        <dbReference type="ARBA" id="ARBA00004752"/>
    </source>
</evidence>
<dbReference type="FunFam" id="3.30.1490.20:FF:000007">
    <property type="entry name" value="D-alanine--D-alanine ligase"/>
    <property type="match status" value="1"/>
</dbReference>
<evidence type="ECO:0000256" key="9">
    <source>
        <dbReference type="ARBA" id="ARBA00022741"/>
    </source>
</evidence>
<dbReference type="GO" id="GO:0009252">
    <property type="term" value="P:peptidoglycan biosynthetic process"/>
    <property type="evidence" value="ECO:0007669"/>
    <property type="project" value="UniProtKB-KW"/>
</dbReference>
<dbReference type="NCBIfam" id="NF002528">
    <property type="entry name" value="PRK01966.1-4"/>
    <property type="match status" value="1"/>
</dbReference>
<keyword evidence="7" id="KW-0436">Ligase</keyword>
<comment type="similarity">
    <text evidence="5">Belongs to the D-alanine--D-alanine ligase family.</text>
</comment>
<keyword evidence="15" id="KW-0961">Cell wall biogenesis/degradation</keyword>
<feature type="region of interest" description="Disordered" evidence="17">
    <location>
        <begin position="1"/>
        <end position="30"/>
    </location>
</feature>
<dbReference type="InterPro" id="IPR005905">
    <property type="entry name" value="D_ala_D_ala"/>
</dbReference>
<dbReference type="Pfam" id="PF01820">
    <property type="entry name" value="Dala_Dala_lig_N"/>
    <property type="match status" value="1"/>
</dbReference>